<evidence type="ECO:0008006" key="4">
    <source>
        <dbReference type="Google" id="ProtNLM"/>
    </source>
</evidence>
<name>A0A9K3EL02_HELAN</name>
<dbReference type="Proteomes" id="UP000215914">
    <property type="component" value="Unassembled WGS sequence"/>
</dbReference>
<proteinExistence type="predicted"/>
<reference evidence="2" key="1">
    <citation type="journal article" date="2017" name="Nature">
        <title>The sunflower genome provides insights into oil metabolism, flowering and Asterid evolution.</title>
        <authorList>
            <person name="Badouin H."/>
            <person name="Gouzy J."/>
            <person name="Grassa C.J."/>
            <person name="Murat F."/>
            <person name="Staton S.E."/>
            <person name="Cottret L."/>
            <person name="Lelandais-Briere C."/>
            <person name="Owens G.L."/>
            <person name="Carrere S."/>
            <person name="Mayjonade B."/>
            <person name="Legrand L."/>
            <person name="Gill N."/>
            <person name="Kane N.C."/>
            <person name="Bowers J.E."/>
            <person name="Hubner S."/>
            <person name="Bellec A."/>
            <person name="Berard A."/>
            <person name="Berges H."/>
            <person name="Blanchet N."/>
            <person name="Boniface M.C."/>
            <person name="Brunel D."/>
            <person name="Catrice O."/>
            <person name="Chaidir N."/>
            <person name="Claudel C."/>
            <person name="Donnadieu C."/>
            <person name="Faraut T."/>
            <person name="Fievet G."/>
            <person name="Helmstetter N."/>
            <person name="King M."/>
            <person name="Knapp S.J."/>
            <person name="Lai Z."/>
            <person name="Le Paslier M.C."/>
            <person name="Lippi Y."/>
            <person name="Lorenzon L."/>
            <person name="Mandel J.R."/>
            <person name="Marage G."/>
            <person name="Marchand G."/>
            <person name="Marquand E."/>
            <person name="Bret-Mestries E."/>
            <person name="Morien E."/>
            <person name="Nambeesan S."/>
            <person name="Nguyen T."/>
            <person name="Pegot-Espagnet P."/>
            <person name="Pouilly N."/>
            <person name="Raftis F."/>
            <person name="Sallet E."/>
            <person name="Schiex T."/>
            <person name="Thomas J."/>
            <person name="Vandecasteele C."/>
            <person name="Vares D."/>
            <person name="Vear F."/>
            <person name="Vautrin S."/>
            <person name="Crespi M."/>
            <person name="Mangin B."/>
            <person name="Burke J.M."/>
            <person name="Salse J."/>
            <person name="Munos S."/>
            <person name="Vincourt P."/>
            <person name="Rieseberg L.H."/>
            <person name="Langlade N.B."/>
        </authorList>
    </citation>
    <scope>NUCLEOTIDE SEQUENCE</scope>
    <source>
        <tissue evidence="2">Leaves</tissue>
    </source>
</reference>
<evidence type="ECO:0000256" key="1">
    <source>
        <dbReference type="SAM" id="SignalP"/>
    </source>
</evidence>
<evidence type="ECO:0000313" key="2">
    <source>
        <dbReference type="EMBL" id="KAF5775756.1"/>
    </source>
</evidence>
<evidence type="ECO:0000313" key="3">
    <source>
        <dbReference type="Proteomes" id="UP000215914"/>
    </source>
</evidence>
<comment type="caution">
    <text evidence="2">The sequence shown here is derived from an EMBL/GenBank/DDBJ whole genome shotgun (WGS) entry which is preliminary data.</text>
</comment>
<feature type="chain" id="PRO_5039905750" description="Secreted protein" evidence="1">
    <location>
        <begin position="17"/>
        <end position="66"/>
    </location>
</feature>
<gene>
    <name evidence="2" type="ORF">HanXRQr2_Chr13g0615631</name>
</gene>
<feature type="signal peptide" evidence="1">
    <location>
        <begin position="1"/>
        <end position="16"/>
    </location>
</feature>
<keyword evidence="3" id="KW-1185">Reference proteome</keyword>
<organism evidence="2 3">
    <name type="scientific">Helianthus annuus</name>
    <name type="common">Common sunflower</name>
    <dbReference type="NCBI Taxonomy" id="4232"/>
    <lineage>
        <taxon>Eukaryota</taxon>
        <taxon>Viridiplantae</taxon>
        <taxon>Streptophyta</taxon>
        <taxon>Embryophyta</taxon>
        <taxon>Tracheophyta</taxon>
        <taxon>Spermatophyta</taxon>
        <taxon>Magnoliopsida</taxon>
        <taxon>eudicotyledons</taxon>
        <taxon>Gunneridae</taxon>
        <taxon>Pentapetalae</taxon>
        <taxon>asterids</taxon>
        <taxon>campanulids</taxon>
        <taxon>Asterales</taxon>
        <taxon>Asteraceae</taxon>
        <taxon>Asteroideae</taxon>
        <taxon>Heliantheae alliance</taxon>
        <taxon>Heliantheae</taxon>
        <taxon>Helianthus</taxon>
    </lineage>
</organism>
<sequence>MMLLIIVSTMQCIAKAHRNLQAIFNTELCNKLHCLTKFQLHTVEERRHSIRVSANQQDTSNILKET</sequence>
<dbReference type="AlphaFoldDB" id="A0A9K3EL02"/>
<dbReference type="EMBL" id="MNCJ02000328">
    <property type="protein sequence ID" value="KAF5775756.1"/>
    <property type="molecule type" value="Genomic_DNA"/>
</dbReference>
<reference evidence="2" key="2">
    <citation type="submission" date="2020-06" db="EMBL/GenBank/DDBJ databases">
        <title>Helianthus annuus Genome sequencing and assembly Release 2.</title>
        <authorList>
            <person name="Gouzy J."/>
            <person name="Langlade N."/>
            <person name="Munos S."/>
        </authorList>
    </citation>
    <scope>NUCLEOTIDE SEQUENCE</scope>
    <source>
        <tissue evidence="2">Leaves</tissue>
    </source>
</reference>
<protein>
    <recommendedName>
        <fullName evidence="4">Secreted protein</fullName>
    </recommendedName>
</protein>
<dbReference type="Gramene" id="mRNA:HanXRQr2_Chr13g0615631">
    <property type="protein sequence ID" value="mRNA:HanXRQr2_Chr13g0615631"/>
    <property type="gene ID" value="HanXRQr2_Chr13g0615631"/>
</dbReference>
<keyword evidence="1" id="KW-0732">Signal</keyword>
<accession>A0A9K3EL02</accession>